<keyword evidence="3" id="KW-1185">Reference proteome</keyword>
<organism evidence="2 3">
    <name type="scientific">Leucosporidium creatinivorum</name>
    <dbReference type="NCBI Taxonomy" id="106004"/>
    <lineage>
        <taxon>Eukaryota</taxon>
        <taxon>Fungi</taxon>
        <taxon>Dikarya</taxon>
        <taxon>Basidiomycota</taxon>
        <taxon>Pucciniomycotina</taxon>
        <taxon>Microbotryomycetes</taxon>
        <taxon>Leucosporidiales</taxon>
        <taxon>Leucosporidium</taxon>
    </lineage>
</organism>
<dbReference type="STRING" id="106004.A0A1Y2FBE7"/>
<dbReference type="InParanoid" id="A0A1Y2FBE7"/>
<name>A0A1Y2FBE7_9BASI</name>
<feature type="compositionally biased region" description="Low complexity" evidence="1">
    <location>
        <begin position="84"/>
        <end position="102"/>
    </location>
</feature>
<evidence type="ECO:0000313" key="3">
    <source>
        <dbReference type="Proteomes" id="UP000193467"/>
    </source>
</evidence>
<evidence type="ECO:0000256" key="1">
    <source>
        <dbReference type="SAM" id="MobiDB-lite"/>
    </source>
</evidence>
<dbReference type="PANTHER" id="PTHR34065">
    <property type="entry name" value="CELL DIVISION CONTROL PROTEIN 14"/>
    <property type="match status" value="1"/>
</dbReference>
<comment type="caution">
    <text evidence="2">The sequence shown here is derived from an EMBL/GenBank/DDBJ whole genome shotgun (WGS) entry which is preliminary data.</text>
</comment>
<proteinExistence type="predicted"/>
<accession>A0A1Y2FBE7</accession>
<sequence length="385" mass="41885">ETAPRVAVLLLMRCLHGLYGGVRTQSKKPRLHRFLSISRYARRAALEYVLAVLDFSRPSAMSSPLLSSAPANPSPVLFPPSPTPSASSPNPSAPNRPAINPAQSSPTALSLVALDTLLCALVDRPKNMRVFEQVGGLAGIVKVLKDKSVAQVVRWVARKRCSRKARSLTPSLHLNRIKVIELLYYYLLPEAPPRRSASTSSASASTSSIVDDPYIAPPALPQLLASAAGDFIPQKPVRPRHHRSQSSLLSTPSRHGLPTRPPRSTPSTPQLGSVLLEAEQGDEDGTPRAARSADLFGASSSTPRSAPTNEERTPRRSTSHPRARSRSGGPAPVEEQGREESRRAGRTTRTEKEKKELLRRVMPNVDALEERFRAMGLREAWGEEG</sequence>
<dbReference type="EMBL" id="MCGR01000024">
    <property type="protein sequence ID" value="ORY80764.1"/>
    <property type="molecule type" value="Genomic_DNA"/>
</dbReference>
<dbReference type="InterPro" id="IPR012535">
    <property type="entry name" value="Cell_div_Cdc14"/>
</dbReference>
<feature type="compositionally biased region" description="Basic and acidic residues" evidence="1">
    <location>
        <begin position="335"/>
        <end position="358"/>
    </location>
</feature>
<feature type="non-terminal residue" evidence="2">
    <location>
        <position position="1"/>
    </location>
</feature>
<feature type="compositionally biased region" description="Polar residues" evidence="1">
    <location>
        <begin position="298"/>
        <end position="308"/>
    </location>
</feature>
<feature type="region of interest" description="Disordered" evidence="1">
    <location>
        <begin position="76"/>
        <end position="102"/>
    </location>
</feature>
<reference evidence="2 3" key="1">
    <citation type="submission" date="2016-07" db="EMBL/GenBank/DDBJ databases">
        <title>Pervasive Adenine N6-methylation of Active Genes in Fungi.</title>
        <authorList>
            <consortium name="DOE Joint Genome Institute"/>
            <person name="Mondo S.J."/>
            <person name="Dannebaum R.O."/>
            <person name="Kuo R.C."/>
            <person name="Labutti K."/>
            <person name="Haridas S."/>
            <person name="Kuo A."/>
            <person name="Salamov A."/>
            <person name="Ahrendt S.R."/>
            <person name="Lipzen A."/>
            <person name="Sullivan W."/>
            <person name="Andreopoulos W.B."/>
            <person name="Clum A."/>
            <person name="Lindquist E."/>
            <person name="Daum C."/>
            <person name="Ramamoorthy G.K."/>
            <person name="Gryganskyi A."/>
            <person name="Culley D."/>
            <person name="Magnuson J.K."/>
            <person name="James T.Y."/>
            <person name="O'Malley M.A."/>
            <person name="Stajich J.E."/>
            <person name="Spatafora J.W."/>
            <person name="Visel A."/>
            <person name="Grigoriev I.V."/>
        </authorList>
    </citation>
    <scope>NUCLEOTIDE SEQUENCE [LARGE SCALE GENOMIC DNA]</scope>
    <source>
        <strain evidence="2 3">62-1032</strain>
    </source>
</reference>
<dbReference type="Pfam" id="PF08045">
    <property type="entry name" value="CDC14"/>
    <property type="match status" value="1"/>
</dbReference>
<dbReference type="OrthoDB" id="5357220at2759"/>
<feature type="region of interest" description="Disordered" evidence="1">
    <location>
        <begin position="233"/>
        <end position="358"/>
    </location>
</feature>
<gene>
    <name evidence="2" type="ORF">BCR35DRAFT_304345</name>
</gene>
<feature type="compositionally biased region" description="Basic residues" evidence="1">
    <location>
        <begin position="315"/>
        <end position="325"/>
    </location>
</feature>
<dbReference type="AlphaFoldDB" id="A0A1Y2FBE7"/>
<dbReference type="Proteomes" id="UP000193467">
    <property type="component" value="Unassembled WGS sequence"/>
</dbReference>
<protein>
    <submittedName>
        <fullName evidence="2">Uncharacterized protein</fullName>
    </submittedName>
</protein>
<evidence type="ECO:0000313" key="2">
    <source>
        <dbReference type="EMBL" id="ORY80764.1"/>
    </source>
</evidence>
<dbReference type="PANTHER" id="PTHR34065:SF1">
    <property type="entry name" value="CELL DIVISION CONTROL PROTEIN 14"/>
    <property type="match status" value="1"/>
</dbReference>